<keyword evidence="1" id="KW-0812">Transmembrane</keyword>
<dbReference type="Proteomes" id="UP001595803">
    <property type="component" value="Unassembled WGS sequence"/>
</dbReference>
<organism evidence="2 3">
    <name type="scientific">Deinococcus rufus</name>
    <dbReference type="NCBI Taxonomy" id="2136097"/>
    <lineage>
        <taxon>Bacteria</taxon>
        <taxon>Thermotogati</taxon>
        <taxon>Deinococcota</taxon>
        <taxon>Deinococci</taxon>
        <taxon>Deinococcales</taxon>
        <taxon>Deinococcaceae</taxon>
        <taxon>Deinococcus</taxon>
    </lineage>
</organism>
<reference evidence="3" key="1">
    <citation type="journal article" date="2019" name="Int. J. Syst. Evol. Microbiol.">
        <title>The Global Catalogue of Microorganisms (GCM) 10K type strain sequencing project: providing services to taxonomists for standard genome sequencing and annotation.</title>
        <authorList>
            <consortium name="The Broad Institute Genomics Platform"/>
            <consortium name="The Broad Institute Genome Sequencing Center for Infectious Disease"/>
            <person name="Wu L."/>
            <person name="Ma J."/>
        </authorList>
    </citation>
    <scope>NUCLEOTIDE SEQUENCE [LARGE SCALE GENOMIC DNA]</scope>
    <source>
        <strain evidence="3">CCTCC AB 2017081</strain>
    </source>
</reference>
<dbReference type="EMBL" id="JBHRZG010000008">
    <property type="protein sequence ID" value="MFC3832720.1"/>
    <property type="molecule type" value="Genomic_DNA"/>
</dbReference>
<dbReference type="RefSeq" id="WP_322474026.1">
    <property type="nucleotide sequence ID" value="NZ_JBHRZG010000008.1"/>
</dbReference>
<evidence type="ECO:0000256" key="1">
    <source>
        <dbReference type="SAM" id="Phobius"/>
    </source>
</evidence>
<keyword evidence="3" id="KW-1185">Reference proteome</keyword>
<keyword evidence="1" id="KW-0472">Membrane</keyword>
<feature type="transmembrane region" description="Helical" evidence="1">
    <location>
        <begin position="29"/>
        <end position="50"/>
    </location>
</feature>
<sequence length="78" mass="8727">MTTADPDSPRDPAERPAVPDTYAVQERKISWRVWGLIALGVMAVLLLLVLNSPRLHPRYTFPPCDLIQLHAPRAVLCP</sequence>
<comment type="caution">
    <text evidence="2">The sequence shown here is derived from an EMBL/GenBank/DDBJ whole genome shotgun (WGS) entry which is preliminary data.</text>
</comment>
<name>A0ABV7Z8Z3_9DEIO</name>
<evidence type="ECO:0000313" key="3">
    <source>
        <dbReference type="Proteomes" id="UP001595803"/>
    </source>
</evidence>
<accession>A0ABV7Z8Z3</accession>
<keyword evidence="1" id="KW-1133">Transmembrane helix</keyword>
<protein>
    <submittedName>
        <fullName evidence="2">Uncharacterized protein</fullName>
    </submittedName>
</protein>
<gene>
    <name evidence="2" type="ORF">ACFOSB_07610</name>
</gene>
<evidence type="ECO:0000313" key="2">
    <source>
        <dbReference type="EMBL" id="MFC3832720.1"/>
    </source>
</evidence>
<proteinExistence type="predicted"/>